<dbReference type="AlphaFoldDB" id="A0A0B0P6S6"/>
<evidence type="ECO:0000313" key="2">
    <source>
        <dbReference type="Proteomes" id="UP000032142"/>
    </source>
</evidence>
<sequence>MALASTYKIPCKTMSGTWHWLRVVIRCKTISGIWRWHLIM</sequence>
<dbReference type="Proteomes" id="UP000032142">
    <property type="component" value="Unassembled WGS sequence"/>
</dbReference>
<reference evidence="2" key="1">
    <citation type="submission" date="2014-09" db="EMBL/GenBank/DDBJ databases">
        <authorList>
            <person name="Mudge J."/>
            <person name="Ramaraj T."/>
            <person name="Lindquist I.E."/>
            <person name="Bharti A.K."/>
            <person name="Sundararajan A."/>
            <person name="Cameron C.T."/>
            <person name="Woodward J.E."/>
            <person name="May G.D."/>
            <person name="Brubaker C."/>
            <person name="Broadhvest J."/>
            <person name="Wilkins T.A."/>
        </authorList>
    </citation>
    <scope>NUCLEOTIDE SEQUENCE</scope>
    <source>
        <strain evidence="2">cv. AKA8401</strain>
    </source>
</reference>
<organism evidence="1 2">
    <name type="scientific">Gossypium arboreum</name>
    <name type="common">Tree cotton</name>
    <name type="synonym">Gossypium nanking</name>
    <dbReference type="NCBI Taxonomy" id="29729"/>
    <lineage>
        <taxon>Eukaryota</taxon>
        <taxon>Viridiplantae</taxon>
        <taxon>Streptophyta</taxon>
        <taxon>Embryophyta</taxon>
        <taxon>Tracheophyta</taxon>
        <taxon>Spermatophyta</taxon>
        <taxon>Magnoliopsida</taxon>
        <taxon>eudicotyledons</taxon>
        <taxon>Gunneridae</taxon>
        <taxon>Pentapetalae</taxon>
        <taxon>rosids</taxon>
        <taxon>malvids</taxon>
        <taxon>Malvales</taxon>
        <taxon>Malvaceae</taxon>
        <taxon>Malvoideae</taxon>
        <taxon>Gossypium</taxon>
    </lineage>
</organism>
<gene>
    <name evidence="1" type="ORF">F383_26355</name>
</gene>
<protein>
    <submittedName>
        <fullName evidence="1">Uncharacterized protein</fullName>
    </submittedName>
</protein>
<dbReference type="EMBL" id="KN412147">
    <property type="protein sequence ID" value="KHG19086.1"/>
    <property type="molecule type" value="Genomic_DNA"/>
</dbReference>
<keyword evidence="2" id="KW-1185">Reference proteome</keyword>
<evidence type="ECO:0000313" key="1">
    <source>
        <dbReference type="EMBL" id="KHG19086.1"/>
    </source>
</evidence>
<accession>A0A0B0P6S6</accession>
<proteinExistence type="predicted"/>
<name>A0A0B0P6S6_GOSAR</name>